<dbReference type="KEGG" id="oho:Oweho_1339"/>
<organism evidence="1 2">
    <name type="scientific">Owenweeksia hongkongensis (strain DSM 17368 / CIP 108786 / JCM 12287 / NRRL B-23963 / UST20020801)</name>
    <dbReference type="NCBI Taxonomy" id="926562"/>
    <lineage>
        <taxon>Bacteria</taxon>
        <taxon>Pseudomonadati</taxon>
        <taxon>Bacteroidota</taxon>
        <taxon>Flavobacteriia</taxon>
        <taxon>Flavobacteriales</taxon>
        <taxon>Owenweeksiaceae</taxon>
        <taxon>Owenweeksia</taxon>
    </lineage>
</organism>
<dbReference type="AlphaFoldDB" id="G8R7I4"/>
<keyword evidence="2" id="KW-1185">Reference proteome</keyword>
<reference evidence="1 2" key="1">
    <citation type="journal article" date="2012" name="Stand. Genomic Sci.">
        <title>Genome sequence of the orange-pigmented seawater bacterium Owenweeksia hongkongensis type strain (UST20020801(T)).</title>
        <authorList>
            <person name="Riedel T."/>
            <person name="Held B."/>
            <person name="Nolan M."/>
            <person name="Lucas S."/>
            <person name="Lapidus A."/>
            <person name="Tice H."/>
            <person name="Del Rio T.G."/>
            <person name="Cheng J.F."/>
            <person name="Han C."/>
            <person name="Tapia R."/>
            <person name="Goodwin L.A."/>
            <person name="Pitluck S."/>
            <person name="Liolios K."/>
            <person name="Mavromatis K."/>
            <person name="Pagani I."/>
            <person name="Ivanova N."/>
            <person name="Mikhailova N."/>
            <person name="Pati A."/>
            <person name="Chen A."/>
            <person name="Palaniappan K."/>
            <person name="Rohde M."/>
            <person name="Tindall B.J."/>
            <person name="Detter J.C."/>
            <person name="Goker M."/>
            <person name="Woyke T."/>
            <person name="Bristow J."/>
            <person name="Eisen J.A."/>
            <person name="Markowitz V."/>
            <person name="Hugenholtz P."/>
            <person name="Klenk H.P."/>
            <person name="Kyrpides N.C."/>
        </authorList>
    </citation>
    <scope>NUCLEOTIDE SEQUENCE</scope>
    <source>
        <strain evidence="2">DSM 17368 / JCM 12287 / NRRL B-23963</strain>
    </source>
</reference>
<dbReference type="Proteomes" id="UP000005631">
    <property type="component" value="Chromosome"/>
</dbReference>
<accession>G8R7I4</accession>
<dbReference type="PANTHER" id="PTHR31270">
    <property type="entry name" value="GLUTAMINYL-PEPTIDE CYCLOTRANSFERASE"/>
    <property type="match status" value="1"/>
</dbReference>
<proteinExistence type="predicted"/>
<evidence type="ECO:0000313" key="1">
    <source>
        <dbReference type="EMBL" id="AEV32337.1"/>
    </source>
</evidence>
<protein>
    <submittedName>
        <fullName evidence="1">Glutamine cyclotransferase</fullName>
    </submittedName>
</protein>
<dbReference type="HOGENOM" id="CLU_060272_0_0_10"/>
<dbReference type="eggNOG" id="COG3823">
    <property type="taxonomic scope" value="Bacteria"/>
</dbReference>
<evidence type="ECO:0000313" key="2">
    <source>
        <dbReference type="Proteomes" id="UP000005631"/>
    </source>
</evidence>
<dbReference type="InterPro" id="IPR007788">
    <property type="entry name" value="QCT"/>
</dbReference>
<dbReference type="STRING" id="926562.Oweho_1339"/>
<dbReference type="RefSeq" id="WP_014201693.1">
    <property type="nucleotide sequence ID" value="NC_016599.1"/>
</dbReference>
<sequence>MRKIVFLSVIILVQGACQQSATSLVAVSSNLDSYANTRLHWGDPVSIEMETTNHDSIQLQLNGKKVAASNVTLGKENSVLGKNTLKLTVFTGAENTVREVSLLIVSSQKPQRKSYSIINTYKHDASYFTEGFYYEDGMLYEGTGLNGKSKLVTYNLASAKIENSMDLDAQFFGEGIAVVGDSIFQLTYKAQKAFIYNRTTFEKVGEFNVPFSAEGWGLCYDGKSLIMSNGSHFVYYINPKDFTYTGSLQVVDDKGIHGKLNELEYHNGKIYANVWYEKEIVVINSQTGAVEEVISLDNIPSKNFQQGVANGIAIIDGNLLITGKNWTETYELQVNDL</sequence>
<gene>
    <name evidence="1" type="ordered locus">Oweho_1339</name>
</gene>
<name>G8R7I4_OWEHD</name>
<dbReference type="PANTHER" id="PTHR31270:SF1">
    <property type="entry name" value="GLUTAMINYL-PEPTIDE CYCLOTRANSFERASE"/>
    <property type="match status" value="1"/>
</dbReference>
<keyword evidence="1" id="KW-0808">Transferase</keyword>
<dbReference type="SUPFAM" id="SSF75011">
    <property type="entry name" value="3-carboxy-cis,cis-mucoante lactonizing enzyme"/>
    <property type="match status" value="1"/>
</dbReference>
<dbReference type="Gene3D" id="2.130.10.10">
    <property type="entry name" value="YVTN repeat-like/Quinoprotein amine dehydrogenase"/>
    <property type="match status" value="1"/>
</dbReference>
<dbReference type="EMBL" id="CP003156">
    <property type="protein sequence ID" value="AEV32337.1"/>
    <property type="molecule type" value="Genomic_DNA"/>
</dbReference>
<dbReference type="GO" id="GO:0016603">
    <property type="term" value="F:glutaminyl-peptide cyclotransferase activity"/>
    <property type="evidence" value="ECO:0007669"/>
    <property type="project" value="InterPro"/>
</dbReference>
<dbReference type="PATRIC" id="fig|926562.3.peg.1350"/>
<dbReference type="Pfam" id="PF05096">
    <property type="entry name" value="Glu_cyclase_2"/>
    <property type="match status" value="1"/>
</dbReference>
<dbReference type="OrthoDB" id="9783700at2"/>
<dbReference type="InterPro" id="IPR015943">
    <property type="entry name" value="WD40/YVTN_repeat-like_dom_sf"/>
</dbReference>